<reference evidence="2 3" key="1">
    <citation type="submission" date="2019-05" db="EMBL/GenBank/DDBJ databases">
        <title>Another draft genome of Portunus trituberculatus and its Hox gene families provides insights of decapod evolution.</title>
        <authorList>
            <person name="Jeong J.-H."/>
            <person name="Song I."/>
            <person name="Kim S."/>
            <person name="Choi T."/>
            <person name="Kim D."/>
            <person name="Ryu S."/>
            <person name="Kim W."/>
        </authorList>
    </citation>
    <scope>NUCLEOTIDE SEQUENCE [LARGE SCALE GENOMIC DNA]</scope>
    <source>
        <tissue evidence="2">Muscle</tissue>
    </source>
</reference>
<dbReference type="EMBL" id="VSRR010008251">
    <property type="protein sequence ID" value="MPC48373.1"/>
    <property type="molecule type" value="Genomic_DNA"/>
</dbReference>
<evidence type="ECO:0000313" key="2">
    <source>
        <dbReference type="EMBL" id="MPC48373.1"/>
    </source>
</evidence>
<dbReference type="AlphaFoldDB" id="A0A5B7FTU3"/>
<accession>A0A5B7FTU3</accession>
<gene>
    <name evidence="2" type="ORF">E2C01_042143</name>
</gene>
<keyword evidence="3" id="KW-1185">Reference proteome</keyword>
<feature type="compositionally biased region" description="Low complexity" evidence="1">
    <location>
        <begin position="16"/>
        <end position="30"/>
    </location>
</feature>
<feature type="region of interest" description="Disordered" evidence="1">
    <location>
        <begin position="1"/>
        <end position="54"/>
    </location>
</feature>
<name>A0A5B7FTU3_PORTR</name>
<proteinExistence type="predicted"/>
<evidence type="ECO:0000313" key="3">
    <source>
        <dbReference type="Proteomes" id="UP000324222"/>
    </source>
</evidence>
<organism evidence="2 3">
    <name type="scientific">Portunus trituberculatus</name>
    <name type="common">Swimming crab</name>
    <name type="synonym">Neptunus trituberculatus</name>
    <dbReference type="NCBI Taxonomy" id="210409"/>
    <lineage>
        <taxon>Eukaryota</taxon>
        <taxon>Metazoa</taxon>
        <taxon>Ecdysozoa</taxon>
        <taxon>Arthropoda</taxon>
        <taxon>Crustacea</taxon>
        <taxon>Multicrustacea</taxon>
        <taxon>Malacostraca</taxon>
        <taxon>Eumalacostraca</taxon>
        <taxon>Eucarida</taxon>
        <taxon>Decapoda</taxon>
        <taxon>Pleocyemata</taxon>
        <taxon>Brachyura</taxon>
        <taxon>Eubrachyura</taxon>
        <taxon>Portunoidea</taxon>
        <taxon>Portunidae</taxon>
        <taxon>Portuninae</taxon>
        <taxon>Portunus</taxon>
    </lineage>
</organism>
<evidence type="ECO:0000256" key="1">
    <source>
        <dbReference type="SAM" id="MobiDB-lite"/>
    </source>
</evidence>
<sequence>MKNINNRCVNEKNIIRTPAKARPPTAAAATNPQHGEASTKESPTRRHAHAPASKALTRIVSCEAVDYIFFN</sequence>
<comment type="caution">
    <text evidence="2">The sequence shown here is derived from an EMBL/GenBank/DDBJ whole genome shotgun (WGS) entry which is preliminary data.</text>
</comment>
<protein>
    <submittedName>
        <fullName evidence="2">Uncharacterized protein</fullName>
    </submittedName>
</protein>
<dbReference type="Proteomes" id="UP000324222">
    <property type="component" value="Unassembled WGS sequence"/>
</dbReference>